<evidence type="ECO:0000313" key="4">
    <source>
        <dbReference type="Proteomes" id="UP000240883"/>
    </source>
</evidence>
<proteinExistence type="predicted"/>
<organism evidence="3 4">
    <name type="scientific">Corynespora cassiicola Philippines</name>
    <dbReference type="NCBI Taxonomy" id="1448308"/>
    <lineage>
        <taxon>Eukaryota</taxon>
        <taxon>Fungi</taxon>
        <taxon>Dikarya</taxon>
        <taxon>Ascomycota</taxon>
        <taxon>Pezizomycotina</taxon>
        <taxon>Dothideomycetes</taxon>
        <taxon>Pleosporomycetidae</taxon>
        <taxon>Pleosporales</taxon>
        <taxon>Corynesporascaceae</taxon>
        <taxon>Corynespora</taxon>
    </lineage>
</organism>
<keyword evidence="4" id="KW-1185">Reference proteome</keyword>
<feature type="compositionally biased region" description="Basic residues" evidence="1">
    <location>
        <begin position="79"/>
        <end position="91"/>
    </location>
</feature>
<feature type="signal peptide" evidence="2">
    <location>
        <begin position="1"/>
        <end position="23"/>
    </location>
</feature>
<sequence length="135" mass="15027">MSASQCPVSLFACLLLRSRVLFAEVFRLLHVQLASYLPHQPSSLYLPVSSHHSTNPHKALPVPRSAAPSLKTQGSTTHAHAHSQPRPRSAVKQKDLQMQRVAGWWVSERVFSDHQAIAHYVDSGVRWVLQGCGME</sequence>
<evidence type="ECO:0000256" key="2">
    <source>
        <dbReference type="SAM" id="SignalP"/>
    </source>
</evidence>
<dbReference type="EMBL" id="KZ678152">
    <property type="protein sequence ID" value="PSN59825.1"/>
    <property type="molecule type" value="Genomic_DNA"/>
</dbReference>
<feature type="chain" id="PRO_5015444617" description="Secreted protein" evidence="2">
    <location>
        <begin position="24"/>
        <end position="135"/>
    </location>
</feature>
<feature type="region of interest" description="Disordered" evidence="1">
    <location>
        <begin position="55"/>
        <end position="93"/>
    </location>
</feature>
<evidence type="ECO:0008006" key="5">
    <source>
        <dbReference type="Google" id="ProtNLM"/>
    </source>
</evidence>
<name>A0A2T2N2Z4_CORCC</name>
<reference evidence="3 4" key="1">
    <citation type="journal article" date="2018" name="Front. Microbiol.">
        <title>Genome-Wide Analysis of Corynespora cassiicola Leaf Fall Disease Putative Effectors.</title>
        <authorList>
            <person name="Lopez D."/>
            <person name="Ribeiro S."/>
            <person name="Label P."/>
            <person name="Fumanal B."/>
            <person name="Venisse J.S."/>
            <person name="Kohler A."/>
            <person name="de Oliveira R.R."/>
            <person name="Labutti K."/>
            <person name="Lipzen A."/>
            <person name="Lail K."/>
            <person name="Bauer D."/>
            <person name="Ohm R.A."/>
            <person name="Barry K.W."/>
            <person name="Spatafora J."/>
            <person name="Grigoriev I.V."/>
            <person name="Martin F.M."/>
            <person name="Pujade-Renaud V."/>
        </authorList>
    </citation>
    <scope>NUCLEOTIDE SEQUENCE [LARGE SCALE GENOMIC DNA]</scope>
    <source>
        <strain evidence="3 4">Philippines</strain>
    </source>
</reference>
<dbReference type="AlphaFoldDB" id="A0A2T2N2Z4"/>
<dbReference type="Proteomes" id="UP000240883">
    <property type="component" value="Unassembled WGS sequence"/>
</dbReference>
<protein>
    <recommendedName>
        <fullName evidence="5">Secreted protein</fullName>
    </recommendedName>
</protein>
<gene>
    <name evidence="3" type="ORF">BS50DRAFT_594255</name>
</gene>
<evidence type="ECO:0000313" key="3">
    <source>
        <dbReference type="EMBL" id="PSN59825.1"/>
    </source>
</evidence>
<keyword evidence="2" id="KW-0732">Signal</keyword>
<evidence type="ECO:0000256" key="1">
    <source>
        <dbReference type="SAM" id="MobiDB-lite"/>
    </source>
</evidence>
<accession>A0A2T2N2Z4</accession>